<name>A0AAD8LD58_TARER</name>
<keyword evidence="5" id="KW-1185">Reference proteome</keyword>
<evidence type="ECO:0000259" key="3">
    <source>
        <dbReference type="Pfam" id="PF04195"/>
    </source>
</evidence>
<dbReference type="Pfam" id="PF04195">
    <property type="entry name" value="Transposase_28"/>
    <property type="match status" value="1"/>
</dbReference>
<evidence type="ECO:0000313" key="5">
    <source>
        <dbReference type="Proteomes" id="UP001229421"/>
    </source>
</evidence>
<gene>
    <name evidence="4" type="ORF">QVD17_01254</name>
</gene>
<evidence type="ECO:0000313" key="4">
    <source>
        <dbReference type="EMBL" id="KAK1435490.1"/>
    </source>
</evidence>
<organism evidence="4 5">
    <name type="scientific">Tagetes erecta</name>
    <name type="common">African marigold</name>
    <dbReference type="NCBI Taxonomy" id="13708"/>
    <lineage>
        <taxon>Eukaryota</taxon>
        <taxon>Viridiplantae</taxon>
        <taxon>Streptophyta</taxon>
        <taxon>Embryophyta</taxon>
        <taxon>Tracheophyta</taxon>
        <taxon>Spermatophyta</taxon>
        <taxon>Magnoliopsida</taxon>
        <taxon>eudicotyledons</taxon>
        <taxon>Gunneridae</taxon>
        <taxon>Pentapetalae</taxon>
        <taxon>asterids</taxon>
        <taxon>campanulids</taxon>
        <taxon>Asterales</taxon>
        <taxon>Asteraceae</taxon>
        <taxon>Asteroideae</taxon>
        <taxon>Heliantheae alliance</taxon>
        <taxon>Tageteae</taxon>
        <taxon>Tagetes</taxon>
    </lineage>
</organism>
<feature type="region of interest" description="Disordered" evidence="2">
    <location>
        <begin position="283"/>
        <end position="328"/>
    </location>
</feature>
<dbReference type="InterPro" id="IPR007321">
    <property type="entry name" value="Transposase_28"/>
</dbReference>
<dbReference type="AlphaFoldDB" id="A0AAD8LD58"/>
<reference evidence="4" key="1">
    <citation type="journal article" date="2023" name="bioRxiv">
        <title>Improved chromosome-level genome assembly for marigold (Tagetes erecta).</title>
        <authorList>
            <person name="Jiang F."/>
            <person name="Yuan L."/>
            <person name="Wang S."/>
            <person name="Wang H."/>
            <person name="Xu D."/>
            <person name="Wang A."/>
            <person name="Fan W."/>
        </authorList>
    </citation>
    <scope>NUCLEOTIDE SEQUENCE</scope>
    <source>
        <strain evidence="4">WSJ</strain>
        <tissue evidence="4">Leaf</tissue>
    </source>
</reference>
<dbReference type="PANTHER" id="PTHR31099:SF41">
    <property type="entry name" value="TRANSPOSASE (PUTATIVE), GYPSY TYPE-RELATED"/>
    <property type="match status" value="1"/>
</dbReference>
<comment type="caution">
    <text evidence="4">The sequence shown here is derived from an EMBL/GenBank/DDBJ whole genome shotgun (WGS) entry which is preliminary data.</text>
</comment>
<evidence type="ECO:0000256" key="2">
    <source>
        <dbReference type="SAM" id="MobiDB-lite"/>
    </source>
</evidence>
<keyword evidence="1" id="KW-0175">Coiled coil</keyword>
<feature type="compositionally biased region" description="Low complexity" evidence="2">
    <location>
        <begin position="697"/>
        <end position="706"/>
    </location>
</feature>
<dbReference type="PANTHER" id="PTHR31099">
    <property type="entry name" value="OS06G0165300 PROTEIN"/>
    <property type="match status" value="1"/>
</dbReference>
<proteinExistence type="predicted"/>
<sequence>MGNRHDMSLQKPNINTRGFLEFCHEYHISDDFGPIMPHPDDSILDCPPDCIALYSRYFEFSNLRLPLSRFFLNVIEMYGCQIAQITPFGISKITQFELACKALAISPSLGLFIQFYQLARNGDWFTIQRRKEPSPQCIHPTSPSLKGWKTQFFWVKSSLVPFAMPFRDTAGSLSELPLQTPSFNAAHVDLLSSNLTWVRPFLEEVLVLGGLSGSWSDNRLLPSFRKKMLDLSLKTIMQLENDSDVEVVSRPVKPGEETAQSLHARTVYAGGEYHSVLRAVGDTDVVPEPRPQGAQVGTKKRGKRPVTEVEGKRRRTRGSKNPSSQHQFALIDEDDDDIPIGQAVKGPKMILPKSYKASSADHVGASSPASGGLPGDGSSRFVPEWFVTNDDLLTDPIVGQQMIQHISTPGQKVANLALSDDSVRVQMSTHWAALGSLIADCTERWDLSKSYYGRVSVLESQLKEEKKMKAKLEETVSMLTAQLDVQTHEISEMVKDSAAKQKILDDDRAVLESEKKQVLLDQARYRHLHNDLRLQYEDLVAEKNQALADRSWLISKGFHLVVNRLHRSAEYLTLLGLFQKATHQLGLHVGLKAGYKCSREGVAIESVAYYRPEAESSFNSAKERFEKAQFSYLETIANQVDQPLSVIQNLKAARLAPSSATYESQGSRSQVAPNSPAVPLPEAAKPSPPATSSNQTLGSFLSSSGGDSKKAPSSGNVDVAGPAEKVVDQEGGEVTQAGDVPASNLAQDGEAKEPVDVEEAVAEAPVVGGGV</sequence>
<dbReference type="EMBL" id="JAUHHV010000001">
    <property type="protein sequence ID" value="KAK1435490.1"/>
    <property type="molecule type" value="Genomic_DNA"/>
</dbReference>
<dbReference type="Proteomes" id="UP001229421">
    <property type="component" value="Unassembled WGS sequence"/>
</dbReference>
<feature type="domain" description="Transposase (putative) gypsy type" evidence="3">
    <location>
        <begin position="62"/>
        <end position="118"/>
    </location>
</feature>
<feature type="compositionally biased region" description="Polar residues" evidence="2">
    <location>
        <begin position="660"/>
        <end position="673"/>
    </location>
</feature>
<evidence type="ECO:0000256" key="1">
    <source>
        <dbReference type="SAM" id="Coils"/>
    </source>
</evidence>
<accession>A0AAD8LD58</accession>
<feature type="region of interest" description="Disordered" evidence="2">
    <location>
        <begin position="660"/>
        <end position="771"/>
    </location>
</feature>
<feature type="coiled-coil region" evidence="1">
    <location>
        <begin position="455"/>
        <end position="489"/>
    </location>
</feature>
<protein>
    <recommendedName>
        <fullName evidence="3">Transposase (putative) gypsy type domain-containing protein</fullName>
    </recommendedName>
</protein>
<feature type="compositionally biased region" description="Low complexity" evidence="2">
    <location>
        <begin position="762"/>
        <end position="771"/>
    </location>
</feature>